<evidence type="ECO:0000256" key="2">
    <source>
        <dbReference type="ARBA" id="ARBA00009172"/>
    </source>
</evidence>
<evidence type="ECO:0000256" key="5">
    <source>
        <dbReference type="ARBA" id="ARBA00023136"/>
    </source>
</evidence>
<dbReference type="EMBL" id="CAJNOJ010000072">
    <property type="protein sequence ID" value="CAF1033783.1"/>
    <property type="molecule type" value="Genomic_DNA"/>
</dbReference>
<feature type="transmembrane region" description="Helical" evidence="6">
    <location>
        <begin position="72"/>
        <end position="95"/>
    </location>
</feature>
<evidence type="ECO:0000256" key="1">
    <source>
        <dbReference type="ARBA" id="ARBA00004141"/>
    </source>
</evidence>
<feature type="transmembrane region" description="Helical" evidence="6">
    <location>
        <begin position="49"/>
        <end position="66"/>
    </location>
</feature>
<keyword evidence="4 6" id="KW-1133">Transmembrane helix</keyword>
<dbReference type="AlphaFoldDB" id="A0A814J9L3"/>
<name>A0A814J9L3_ADIRI</name>
<dbReference type="PANTHER" id="PTHR19444:SF13">
    <property type="entry name" value="PROTEIN UNC-93 HOMOLOG A"/>
    <property type="match status" value="1"/>
</dbReference>
<feature type="transmembrane region" description="Helical" evidence="6">
    <location>
        <begin position="20"/>
        <end position="37"/>
    </location>
</feature>
<feature type="transmembrane region" description="Helical" evidence="6">
    <location>
        <begin position="243"/>
        <end position="261"/>
    </location>
</feature>
<dbReference type="InterPro" id="IPR010291">
    <property type="entry name" value="Ion_channel_UNC-93"/>
</dbReference>
<dbReference type="Proteomes" id="UP000663828">
    <property type="component" value="Unassembled WGS sequence"/>
</dbReference>
<accession>A0A814J9L3</accession>
<dbReference type="SUPFAM" id="SSF103473">
    <property type="entry name" value="MFS general substrate transporter"/>
    <property type="match status" value="1"/>
</dbReference>
<keyword evidence="9" id="KW-1185">Reference proteome</keyword>
<proteinExistence type="inferred from homology"/>
<gene>
    <name evidence="8" type="ORF">EDS130_LOCUS16549</name>
    <name evidence="7" type="ORF">XAT740_LOCUS14241</name>
</gene>
<sequence>MSFGVTQLFQTSSDHAKDGAFAVGIIYIVFCSTNLALSSHLTHLLGIRLTLIVSSLTYVFFIAANIKYYPWMLYTSSFLLGLGAALFWTAQGVYVTLATNEHEQVNGLAPSSTRGFINGVFLGLFYLHQTLGNLLMSFLFYSKLSQWIIFAIMTAIAGLGTFSLICLRPMRMPKNTGFTFIYIDFITEMLFLHLDQRSVLSRLTILWDLPFVLLVPSISYLGLSQGFIYAAIPPLIIDNSRKFLIFAFYGIVTAVCSIVFGRLSDSRIRRLDVFILGAFSHTVIYALLLTKWKPPLDQTRIEIFIIIVAGLAVGDSLFTSQLFSTLAVFYGFTRPADAFASLRIFQSAGTALIYVTQAYISIQIQLFGLITLASLAVVTLIYEHYGVKSLDTGKTNMEVQGPSITLSNMKIDDGLPLNISTNTTVL</sequence>
<dbReference type="Gene3D" id="1.20.1250.20">
    <property type="entry name" value="MFS general substrate transporter like domains"/>
    <property type="match status" value="1"/>
</dbReference>
<evidence type="ECO:0000313" key="7">
    <source>
        <dbReference type="EMBL" id="CAF1021157.1"/>
    </source>
</evidence>
<comment type="similarity">
    <text evidence="2">Belongs to the unc-93 family.</text>
</comment>
<dbReference type="GO" id="GO:0016020">
    <property type="term" value="C:membrane"/>
    <property type="evidence" value="ECO:0007669"/>
    <property type="project" value="UniProtKB-SubCell"/>
</dbReference>
<dbReference type="Pfam" id="PF05978">
    <property type="entry name" value="UNC-93"/>
    <property type="match status" value="1"/>
</dbReference>
<evidence type="ECO:0000313" key="9">
    <source>
        <dbReference type="Proteomes" id="UP000663828"/>
    </source>
</evidence>
<evidence type="ECO:0000313" key="8">
    <source>
        <dbReference type="EMBL" id="CAF1033783.1"/>
    </source>
</evidence>
<feature type="transmembrane region" description="Helical" evidence="6">
    <location>
        <begin position="273"/>
        <end position="292"/>
    </location>
</feature>
<dbReference type="OrthoDB" id="10010517at2759"/>
<feature type="transmembrane region" description="Helical" evidence="6">
    <location>
        <begin position="205"/>
        <end position="223"/>
    </location>
</feature>
<keyword evidence="5 6" id="KW-0472">Membrane</keyword>
<evidence type="ECO:0000256" key="4">
    <source>
        <dbReference type="ARBA" id="ARBA00022989"/>
    </source>
</evidence>
<organism evidence="8 10">
    <name type="scientific">Adineta ricciae</name>
    <name type="common">Rotifer</name>
    <dbReference type="NCBI Taxonomy" id="249248"/>
    <lineage>
        <taxon>Eukaryota</taxon>
        <taxon>Metazoa</taxon>
        <taxon>Spiralia</taxon>
        <taxon>Gnathifera</taxon>
        <taxon>Rotifera</taxon>
        <taxon>Eurotatoria</taxon>
        <taxon>Bdelloidea</taxon>
        <taxon>Adinetida</taxon>
        <taxon>Adinetidae</taxon>
        <taxon>Adineta</taxon>
    </lineage>
</organism>
<feature type="transmembrane region" description="Helical" evidence="6">
    <location>
        <begin position="342"/>
        <end position="360"/>
    </location>
</feature>
<comment type="caution">
    <text evidence="8">The sequence shown here is derived from an EMBL/GenBank/DDBJ whole genome shotgun (WGS) entry which is preliminary data.</text>
</comment>
<dbReference type="EMBL" id="CAJNOR010000850">
    <property type="protein sequence ID" value="CAF1021157.1"/>
    <property type="molecule type" value="Genomic_DNA"/>
</dbReference>
<evidence type="ECO:0000313" key="10">
    <source>
        <dbReference type="Proteomes" id="UP000663852"/>
    </source>
</evidence>
<feature type="transmembrane region" description="Helical" evidence="6">
    <location>
        <begin position="366"/>
        <end position="385"/>
    </location>
</feature>
<comment type="subcellular location">
    <subcellularLocation>
        <location evidence="1">Membrane</location>
        <topology evidence="1">Multi-pass membrane protein</topology>
    </subcellularLocation>
</comment>
<feature type="transmembrane region" description="Helical" evidence="6">
    <location>
        <begin position="304"/>
        <end position="330"/>
    </location>
</feature>
<evidence type="ECO:0000256" key="3">
    <source>
        <dbReference type="ARBA" id="ARBA00022692"/>
    </source>
</evidence>
<dbReference type="PANTHER" id="PTHR19444">
    <property type="entry name" value="UNC-93 RELATED"/>
    <property type="match status" value="1"/>
</dbReference>
<keyword evidence="3 6" id="KW-0812">Transmembrane</keyword>
<evidence type="ECO:0000256" key="6">
    <source>
        <dbReference type="SAM" id="Phobius"/>
    </source>
</evidence>
<dbReference type="InterPro" id="IPR036259">
    <property type="entry name" value="MFS_trans_sf"/>
</dbReference>
<feature type="transmembrane region" description="Helical" evidence="6">
    <location>
        <begin position="116"/>
        <end position="141"/>
    </location>
</feature>
<protein>
    <submittedName>
        <fullName evidence="8">Uncharacterized protein</fullName>
    </submittedName>
</protein>
<dbReference type="Proteomes" id="UP000663852">
    <property type="component" value="Unassembled WGS sequence"/>
</dbReference>
<reference evidence="8" key="1">
    <citation type="submission" date="2021-02" db="EMBL/GenBank/DDBJ databases">
        <authorList>
            <person name="Nowell W R."/>
        </authorList>
    </citation>
    <scope>NUCLEOTIDE SEQUENCE</scope>
</reference>
<dbReference type="InterPro" id="IPR051951">
    <property type="entry name" value="UNC-93_regulatory"/>
</dbReference>
<feature type="transmembrane region" description="Helical" evidence="6">
    <location>
        <begin position="147"/>
        <end position="167"/>
    </location>
</feature>